<dbReference type="AlphaFoldDB" id="A0A0C2ZE15"/>
<sequence length="101" mass="11054">MSMTSASCPEPSPASRQSASNRNCCTAFCKISPLHLLKTKAQLVKNVDEGGVLDVKGGSSMCWRPMSVGIVYRAHMYPSTKRRGLLHHERKCKIGCGRTSE</sequence>
<accession>A0A0C2ZE15</accession>
<keyword evidence="3" id="KW-1185">Reference proteome</keyword>
<dbReference type="EMBL" id="KN822279">
    <property type="protein sequence ID" value="KIM51172.1"/>
    <property type="molecule type" value="Genomic_DNA"/>
</dbReference>
<dbReference type="InParanoid" id="A0A0C2ZE15"/>
<organism evidence="2 3">
    <name type="scientific">Scleroderma citrinum Foug A</name>
    <dbReference type="NCBI Taxonomy" id="1036808"/>
    <lineage>
        <taxon>Eukaryota</taxon>
        <taxon>Fungi</taxon>
        <taxon>Dikarya</taxon>
        <taxon>Basidiomycota</taxon>
        <taxon>Agaricomycotina</taxon>
        <taxon>Agaricomycetes</taxon>
        <taxon>Agaricomycetidae</taxon>
        <taxon>Boletales</taxon>
        <taxon>Sclerodermatineae</taxon>
        <taxon>Sclerodermataceae</taxon>
        <taxon>Scleroderma</taxon>
    </lineage>
</organism>
<evidence type="ECO:0000313" key="2">
    <source>
        <dbReference type="EMBL" id="KIM51172.1"/>
    </source>
</evidence>
<proteinExistence type="predicted"/>
<dbReference type="HOGENOM" id="CLU_2293340_0_0_1"/>
<reference evidence="3" key="2">
    <citation type="submission" date="2015-01" db="EMBL/GenBank/DDBJ databases">
        <title>Evolutionary Origins and Diversification of the Mycorrhizal Mutualists.</title>
        <authorList>
            <consortium name="DOE Joint Genome Institute"/>
            <consortium name="Mycorrhizal Genomics Consortium"/>
            <person name="Kohler A."/>
            <person name="Kuo A."/>
            <person name="Nagy L.G."/>
            <person name="Floudas D."/>
            <person name="Copeland A."/>
            <person name="Barry K.W."/>
            <person name="Cichocki N."/>
            <person name="Veneault-Fourrey C."/>
            <person name="LaButti K."/>
            <person name="Lindquist E.A."/>
            <person name="Lipzen A."/>
            <person name="Lundell T."/>
            <person name="Morin E."/>
            <person name="Murat C."/>
            <person name="Riley R."/>
            <person name="Ohm R."/>
            <person name="Sun H."/>
            <person name="Tunlid A."/>
            <person name="Henrissat B."/>
            <person name="Grigoriev I.V."/>
            <person name="Hibbett D.S."/>
            <person name="Martin F."/>
        </authorList>
    </citation>
    <scope>NUCLEOTIDE SEQUENCE [LARGE SCALE GENOMIC DNA]</scope>
    <source>
        <strain evidence="3">Foug A</strain>
    </source>
</reference>
<reference evidence="2 3" key="1">
    <citation type="submission" date="2014-04" db="EMBL/GenBank/DDBJ databases">
        <authorList>
            <consortium name="DOE Joint Genome Institute"/>
            <person name="Kuo A."/>
            <person name="Kohler A."/>
            <person name="Nagy L.G."/>
            <person name="Floudas D."/>
            <person name="Copeland A."/>
            <person name="Barry K.W."/>
            <person name="Cichocki N."/>
            <person name="Veneault-Fourrey C."/>
            <person name="LaButti K."/>
            <person name="Lindquist E.A."/>
            <person name="Lipzen A."/>
            <person name="Lundell T."/>
            <person name="Morin E."/>
            <person name="Murat C."/>
            <person name="Sun H."/>
            <person name="Tunlid A."/>
            <person name="Henrissat B."/>
            <person name="Grigoriev I.V."/>
            <person name="Hibbett D.S."/>
            <person name="Martin F."/>
            <person name="Nordberg H.P."/>
            <person name="Cantor M.N."/>
            <person name="Hua S.X."/>
        </authorList>
    </citation>
    <scope>NUCLEOTIDE SEQUENCE [LARGE SCALE GENOMIC DNA]</scope>
    <source>
        <strain evidence="2 3">Foug A</strain>
    </source>
</reference>
<protein>
    <submittedName>
        <fullName evidence="2">Uncharacterized protein</fullName>
    </submittedName>
</protein>
<name>A0A0C2ZE15_9AGAM</name>
<gene>
    <name evidence="2" type="ORF">SCLCIDRAFT_1224773</name>
</gene>
<feature type="region of interest" description="Disordered" evidence="1">
    <location>
        <begin position="1"/>
        <end position="21"/>
    </location>
</feature>
<dbReference type="Proteomes" id="UP000053989">
    <property type="component" value="Unassembled WGS sequence"/>
</dbReference>
<evidence type="ECO:0000313" key="3">
    <source>
        <dbReference type="Proteomes" id="UP000053989"/>
    </source>
</evidence>
<evidence type="ECO:0000256" key="1">
    <source>
        <dbReference type="SAM" id="MobiDB-lite"/>
    </source>
</evidence>